<dbReference type="PaxDb" id="30732-ENSOMEP00000035899"/>
<dbReference type="GO" id="GO:0003735">
    <property type="term" value="F:structural constituent of ribosome"/>
    <property type="evidence" value="ECO:0007669"/>
    <property type="project" value="InterPro"/>
</dbReference>
<dbReference type="AlphaFoldDB" id="A0A3B3E2D3"/>
<evidence type="ECO:0000256" key="3">
    <source>
        <dbReference type="ARBA" id="ARBA00023274"/>
    </source>
</evidence>
<dbReference type="Ensembl" id="ENSOMET00000031199.1">
    <property type="protein sequence ID" value="ENSOMEP00000035899.1"/>
    <property type="gene ID" value="ENSOMEG00000023447.1"/>
</dbReference>
<evidence type="ECO:0000313" key="7">
    <source>
        <dbReference type="Ensembl" id="ENSOMEP00000035899.1"/>
    </source>
</evidence>
<dbReference type="InterPro" id="IPR001063">
    <property type="entry name" value="Ribosomal_uL22"/>
</dbReference>
<dbReference type="InterPro" id="IPR047867">
    <property type="entry name" value="Ribosomal_uL22_bac/org-type"/>
</dbReference>
<dbReference type="GeneTree" id="ENSGT00390000002110"/>
<dbReference type="PANTHER" id="PTHR13501:SF8">
    <property type="entry name" value="LARGE RIBOSOMAL SUBUNIT PROTEIN UL22M"/>
    <property type="match status" value="1"/>
</dbReference>
<evidence type="ECO:0000313" key="8">
    <source>
        <dbReference type="Proteomes" id="UP000261560"/>
    </source>
</evidence>
<dbReference type="GO" id="GO:0005762">
    <property type="term" value="C:mitochondrial large ribosomal subunit"/>
    <property type="evidence" value="ECO:0007669"/>
    <property type="project" value="TreeGrafter"/>
</dbReference>
<keyword evidence="3 6" id="KW-0687">Ribonucleoprotein</keyword>
<dbReference type="Pfam" id="PF00237">
    <property type="entry name" value="Ribosomal_L22"/>
    <property type="match status" value="1"/>
</dbReference>
<reference evidence="7" key="2">
    <citation type="submission" date="2025-09" db="UniProtKB">
        <authorList>
            <consortium name="Ensembl"/>
        </authorList>
    </citation>
    <scope>IDENTIFICATION</scope>
</reference>
<evidence type="ECO:0000256" key="1">
    <source>
        <dbReference type="ARBA" id="ARBA00009451"/>
    </source>
</evidence>
<accession>A0A3B3E2D3</accession>
<name>A0A3B3E2D3_ORYME</name>
<comment type="similarity">
    <text evidence="1 6">Belongs to the universal ribosomal protein uL22 family.</text>
</comment>
<evidence type="ECO:0000256" key="4">
    <source>
        <dbReference type="ARBA" id="ARBA00035286"/>
    </source>
</evidence>
<reference evidence="7" key="1">
    <citation type="submission" date="2025-08" db="UniProtKB">
        <authorList>
            <consortium name="Ensembl"/>
        </authorList>
    </citation>
    <scope>IDENTIFICATION</scope>
</reference>
<keyword evidence="8" id="KW-1185">Reference proteome</keyword>
<dbReference type="InterPro" id="IPR036394">
    <property type="entry name" value="Ribosomal_uL22_sf"/>
</dbReference>
<dbReference type="Gene3D" id="3.90.470.10">
    <property type="entry name" value="Ribosomal protein L22/L17"/>
    <property type="match status" value="1"/>
</dbReference>
<sequence>TYAGLPPSDSSVHLRTLKVEGVWSRLSLKHNSRCLCLIEDLTLIQFSGSLRRPQIRGMSIDEAVAQLEFNDKKGAKIMKEVLLEAQEMAVKTHNVEYKSNLHVGDKGKYLKRIRYHGRGMFGIMDKVYCHYFVKLVEGPPPRPEQKTGLDQAREYVQKLKDRTVIHSL</sequence>
<evidence type="ECO:0000256" key="6">
    <source>
        <dbReference type="RuleBase" id="RU004005"/>
    </source>
</evidence>
<dbReference type="GO" id="GO:0006412">
    <property type="term" value="P:translation"/>
    <property type="evidence" value="ECO:0007669"/>
    <property type="project" value="InterPro"/>
</dbReference>
<protein>
    <recommendedName>
        <fullName evidence="4">Large ribosomal subunit protein uL22m</fullName>
    </recommendedName>
    <alternativeName>
        <fullName evidence="5">39S ribosomal protein L22, mitochondrial</fullName>
    </alternativeName>
</protein>
<proteinExistence type="inferred from homology"/>
<dbReference type="STRING" id="30732.ENSOMEP00000035899"/>
<evidence type="ECO:0000256" key="5">
    <source>
        <dbReference type="ARBA" id="ARBA00035506"/>
    </source>
</evidence>
<dbReference type="Proteomes" id="UP000261560">
    <property type="component" value="Unplaced"/>
</dbReference>
<keyword evidence="2 6" id="KW-0689">Ribosomal protein</keyword>
<evidence type="ECO:0000256" key="2">
    <source>
        <dbReference type="ARBA" id="ARBA00022980"/>
    </source>
</evidence>
<dbReference type="SUPFAM" id="SSF54843">
    <property type="entry name" value="Ribosomal protein L22"/>
    <property type="match status" value="1"/>
</dbReference>
<dbReference type="PANTHER" id="PTHR13501">
    <property type="entry name" value="CHLOROPLAST 50S RIBOSOMAL PROTEIN L22-RELATED"/>
    <property type="match status" value="1"/>
</dbReference>
<organism evidence="7 8">
    <name type="scientific">Oryzias melastigma</name>
    <name type="common">Marine medaka</name>
    <dbReference type="NCBI Taxonomy" id="30732"/>
    <lineage>
        <taxon>Eukaryota</taxon>
        <taxon>Metazoa</taxon>
        <taxon>Chordata</taxon>
        <taxon>Craniata</taxon>
        <taxon>Vertebrata</taxon>
        <taxon>Euteleostomi</taxon>
        <taxon>Actinopterygii</taxon>
        <taxon>Neopterygii</taxon>
        <taxon>Teleostei</taxon>
        <taxon>Neoteleostei</taxon>
        <taxon>Acanthomorphata</taxon>
        <taxon>Ovalentaria</taxon>
        <taxon>Atherinomorphae</taxon>
        <taxon>Beloniformes</taxon>
        <taxon>Adrianichthyidae</taxon>
        <taxon>Oryziinae</taxon>
        <taxon>Oryzias</taxon>
    </lineage>
</organism>